<name>A0A6C0BC20_9ZZZZ</name>
<proteinExistence type="predicted"/>
<organism evidence="1">
    <name type="scientific">viral metagenome</name>
    <dbReference type="NCBI Taxonomy" id="1070528"/>
    <lineage>
        <taxon>unclassified sequences</taxon>
        <taxon>metagenomes</taxon>
        <taxon>organismal metagenomes</taxon>
    </lineage>
</organism>
<reference evidence="1" key="1">
    <citation type="journal article" date="2020" name="Nature">
        <title>Giant virus diversity and host interactions through global metagenomics.</title>
        <authorList>
            <person name="Schulz F."/>
            <person name="Roux S."/>
            <person name="Paez-Espino D."/>
            <person name="Jungbluth S."/>
            <person name="Walsh D.A."/>
            <person name="Denef V.J."/>
            <person name="McMahon K.D."/>
            <person name="Konstantinidis K.T."/>
            <person name="Eloe-Fadrosh E.A."/>
            <person name="Kyrpides N.C."/>
            <person name="Woyke T."/>
        </authorList>
    </citation>
    <scope>NUCLEOTIDE SEQUENCE</scope>
    <source>
        <strain evidence="1">GVMAG-M-3300010158-60</strain>
    </source>
</reference>
<evidence type="ECO:0000313" key="1">
    <source>
        <dbReference type="EMBL" id="QHS89542.1"/>
    </source>
</evidence>
<dbReference type="AlphaFoldDB" id="A0A6C0BC20"/>
<accession>A0A6C0BC20</accession>
<dbReference type="EMBL" id="MN739112">
    <property type="protein sequence ID" value="QHS89542.1"/>
    <property type="molecule type" value="Genomic_DNA"/>
</dbReference>
<sequence length="610" mass="71547">MKNIYCEVFNLDSKLKEKTTNSIIKYSSLFNNCICHISNNIYLMTYRINYHGINSFITDADSLLHPMYFWEKEKYENGKLNFLPTKLTNIIKTEYSEVAKNIDNKRFLGTGIAILNYINSTFEVLETDILFKTYGYHDVRVINESISETKSRVTFYYTKNNYDNLSRDQLNLVGKRWPRIANINKHIDVYYSSTFEDLKNAFSLRSKVPATENFKVKTFIGIIYHEYNTNNINIPLLINDINTQLEKKHELCNIYMNTFIERNWIPTHKDMIYPNGSYFYGINGINIILSTPSLLDKDYDVEVINDKLQTANENTIYYGDIPILRKMKEYINSYIDKNTFYYKYKKYENVLNFSLSTNFIKIATDRFISVGHCKIDYQFALNTSILINEDNFISRLISQIDETTRVQNNYIYTMFIFEVNRYGIITKISDMFIPVGNGIFNSYINFRAAQQEENNASKYFLNNTNNNPYLLVFPVGLTLTNNNSVFISFGEGDCRPKIIELSLETIELLLNNVDSISKLSFLYINDSKKPDIESICIILPDICKNEKQYLTLNPSNFIRHLTLIDRYNSKNNIKGAGYFKRTTIPIQNKTKRKYKIHGLYKSKKKRNIKV</sequence>
<protein>
    <submittedName>
        <fullName evidence="1">Uncharacterized protein</fullName>
    </submittedName>
</protein>